<feature type="domain" description="Endonuclease/exonuclease/phosphatase" evidence="2">
    <location>
        <begin position="347"/>
        <end position="451"/>
    </location>
</feature>
<dbReference type="SUPFAM" id="SSF56219">
    <property type="entry name" value="DNase I-like"/>
    <property type="match status" value="1"/>
</dbReference>
<dbReference type="EMBL" id="JABXBU010000002">
    <property type="protein sequence ID" value="KAF8795480.1"/>
    <property type="molecule type" value="Genomic_DNA"/>
</dbReference>
<evidence type="ECO:0000313" key="4">
    <source>
        <dbReference type="Proteomes" id="UP000807504"/>
    </source>
</evidence>
<evidence type="ECO:0000256" key="1">
    <source>
        <dbReference type="SAM" id="MobiDB-lite"/>
    </source>
</evidence>
<dbReference type="InterPro" id="IPR036691">
    <property type="entry name" value="Endo/exonu/phosph_ase_sf"/>
</dbReference>
<evidence type="ECO:0000259" key="2">
    <source>
        <dbReference type="Pfam" id="PF14529"/>
    </source>
</evidence>
<dbReference type="GO" id="GO:0003824">
    <property type="term" value="F:catalytic activity"/>
    <property type="evidence" value="ECO:0007669"/>
    <property type="project" value="InterPro"/>
</dbReference>
<dbReference type="InterPro" id="IPR005135">
    <property type="entry name" value="Endo/exonuclease/phosphatase"/>
</dbReference>
<dbReference type="Proteomes" id="UP000807504">
    <property type="component" value="Unassembled WGS sequence"/>
</dbReference>
<protein>
    <recommendedName>
        <fullName evidence="2">Endonuclease/exonuclease/phosphatase domain-containing protein</fullName>
    </recommendedName>
</protein>
<evidence type="ECO:0000313" key="3">
    <source>
        <dbReference type="EMBL" id="KAF8795480.1"/>
    </source>
</evidence>
<feature type="region of interest" description="Disordered" evidence="1">
    <location>
        <begin position="41"/>
        <end position="89"/>
    </location>
</feature>
<gene>
    <name evidence="3" type="ORF">HNY73_003324</name>
</gene>
<sequence length="601" mass="67211">MATNKDNTIMAKSDSRSSLNFLSDDSDIYDNANENAILAADSPLRNPPTTSAVVEKTKHKKHSLSSRFLADKAKKTATTADSTKQKKRKKRLAKSLKKAKQKLTEKHLNLFPEGVSLQPLPKVSCTDNDNMESEDLIPGTPESQQGIINNFERSHFSAVNDLQAFIAKHKLKSNAAEELMRIFTRLVESFDMSAINKRIDTIEEKVGISATPPAQPVKTKTYASTAQQWSQGLLPTPKTTTIKPKITGPPKTLPPKQKTPQPVNVQKAAGKTDFVSLPTVLVVPKTSDPMEEVVKEKINIKPLLEANISPKALGIRIITCRVTSSNNTLVTVQTQDMANKLMAAINQHANLQQIYAIRPKQWFLVGDGNIQSGLWGPDRDDIKRKRDFGGPMIDFILFQNLLVWNDPTAGPTFQTNNGRSWIDVTLSTSSLYDRKDSWQLERSTLSDHSYILFSLASQVFSPPKQLHISKRKLKQLAITIENYYRTHLDTVQKLNSKSEVDDFITHLTSLIHNPDLYEPTLNPYEQHPSEWATYPFGKTPPSGNDIEIYTDGSKIDNKVGSAIACTTLNQNLSISTRTGWKTTPPFSKPKPMLYTWHLILL</sequence>
<keyword evidence="4" id="KW-1185">Reference proteome</keyword>
<accession>A0A8T0G0J3</accession>
<feature type="region of interest" description="Disordered" evidence="1">
    <location>
        <begin position="234"/>
        <end position="263"/>
    </location>
</feature>
<reference evidence="3" key="2">
    <citation type="submission" date="2020-06" db="EMBL/GenBank/DDBJ databases">
        <authorList>
            <person name="Sheffer M."/>
        </authorList>
    </citation>
    <scope>NUCLEOTIDE SEQUENCE</scope>
</reference>
<reference evidence="3" key="1">
    <citation type="journal article" date="2020" name="bioRxiv">
        <title>Chromosome-level reference genome of the European wasp spider Argiope bruennichi: a resource for studies on range expansion and evolutionary adaptation.</title>
        <authorList>
            <person name="Sheffer M.M."/>
            <person name="Hoppe A."/>
            <person name="Krehenwinkel H."/>
            <person name="Uhl G."/>
            <person name="Kuss A.W."/>
            <person name="Jensen L."/>
            <person name="Jensen C."/>
            <person name="Gillespie R.G."/>
            <person name="Hoff K.J."/>
            <person name="Prost S."/>
        </authorList>
    </citation>
    <scope>NUCLEOTIDE SEQUENCE</scope>
</reference>
<organism evidence="3 4">
    <name type="scientific">Argiope bruennichi</name>
    <name type="common">Wasp spider</name>
    <name type="synonym">Aranea bruennichi</name>
    <dbReference type="NCBI Taxonomy" id="94029"/>
    <lineage>
        <taxon>Eukaryota</taxon>
        <taxon>Metazoa</taxon>
        <taxon>Ecdysozoa</taxon>
        <taxon>Arthropoda</taxon>
        <taxon>Chelicerata</taxon>
        <taxon>Arachnida</taxon>
        <taxon>Araneae</taxon>
        <taxon>Araneomorphae</taxon>
        <taxon>Entelegynae</taxon>
        <taxon>Araneoidea</taxon>
        <taxon>Araneidae</taxon>
        <taxon>Argiope</taxon>
    </lineage>
</organism>
<dbReference type="Gene3D" id="3.60.10.10">
    <property type="entry name" value="Endonuclease/exonuclease/phosphatase"/>
    <property type="match status" value="1"/>
</dbReference>
<proteinExistence type="predicted"/>
<name>A0A8T0G0J3_ARGBR</name>
<dbReference type="AlphaFoldDB" id="A0A8T0G0J3"/>
<dbReference type="Pfam" id="PF14529">
    <property type="entry name" value="Exo_endo_phos_2"/>
    <property type="match status" value="1"/>
</dbReference>
<feature type="compositionally biased region" description="Low complexity" evidence="1">
    <location>
        <begin position="234"/>
        <end position="262"/>
    </location>
</feature>
<comment type="caution">
    <text evidence="3">The sequence shown here is derived from an EMBL/GenBank/DDBJ whole genome shotgun (WGS) entry which is preliminary data.</text>
</comment>